<comment type="caution">
    <text evidence="2">The sequence shown here is derived from an EMBL/GenBank/DDBJ whole genome shotgun (WGS) entry which is preliminary data.</text>
</comment>
<proteinExistence type="predicted"/>
<feature type="non-terminal residue" evidence="2">
    <location>
        <position position="53"/>
    </location>
</feature>
<organism evidence="2 3">
    <name type="scientific">Cirrhinus mrigala</name>
    <name type="common">Mrigala</name>
    <dbReference type="NCBI Taxonomy" id="683832"/>
    <lineage>
        <taxon>Eukaryota</taxon>
        <taxon>Metazoa</taxon>
        <taxon>Chordata</taxon>
        <taxon>Craniata</taxon>
        <taxon>Vertebrata</taxon>
        <taxon>Euteleostomi</taxon>
        <taxon>Actinopterygii</taxon>
        <taxon>Neopterygii</taxon>
        <taxon>Teleostei</taxon>
        <taxon>Ostariophysi</taxon>
        <taxon>Cypriniformes</taxon>
        <taxon>Cyprinidae</taxon>
        <taxon>Labeoninae</taxon>
        <taxon>Labeonini</taxon>
        <taxon>Cirrhinus</taxon>
    </lineage>
</organism>
<keyword evidence="3" id="KW-1185">Reference proteome</keyword>
<feature type="compositionally biased region" description="Basic and acidic residues" evidence="1">
    <location>
        <begin position="11"/>
        <end position="23"/>
    </location>
</feature>
<evidence type="ECO:0000313" key="2">
    <source>
        <dbReference type="EMBL" id="KAL0194311.1"/>
    </source>
</evidence>
<accession>A0ABD0R980</accession>
<gene>
    <name evidence="2" type="ORF">M9458_012607</name>
</gene>
<dbReference type="EMBL" id="JAMKFB020000005">
    <property type="protein sequence ID" value="KAL0194311.1"/>
    <property type="molecule type" value="Genomic_DNA"/>
</dbReference>
<evidence type="ECO:0000313" key="3">
    <source>
        <dbReference type="Proteomes" id="UP001529510"/>
    </source>
</evidence>
<feature type="region of interest" description="Disordered" evidence="1">
    <location>
        <begin position="1"/>
        <end position="53"/>
    </location>
</feature>
<dbReference type="AlphaFoldDB" id="A0ABD0R980"/>
<name>A0ABD0R980_CIRMR</name>
<evidence type="ECO:0000256" key="1">
    <source>
        <dbReference type="SAM" id="MobiDB-lite"/>
    </source>
</evidence>
<protein>
    <submittedName>
        <fullName evidence="2">Uncharacterized protein</fullName>
    </submittedName>
</protein>
<reference evidence="2 3" key="1">
    <citation type="submission" date="2024-05" db="EMBL/GenBank/DDBJ databases">
        <title>Genome sequencing and assembly of Indian major carp, Cirrhinus mrigala (Hamilton, 1822).</title>
        <authorList>
            <person name="Mohindra V."/>
            <person name="Chowdhury L.M."/>
            <person name="Lal K."/>
            <person name="Jena J.K."/>
        </authorList>
    </citation>
    <scope>NUCLEOTIDE SEQUENCE [LARGE SCALE GENOMIC DNA]</scope>
    <source>
        <strain evidence="2">CM1030</strain>
        <tissue evidence="2">Blood</tissue>
    </source>
</reference>
<sequence length="53" mass="5863">MLGEAFLHVLNRTEDTTNHDGHARTHSPTPLTRPDPCTMNAAARSPLTPRTVR</sequence>
<dbReference type="Proteomes" id="UP001529510">
    <property type="component" value="Unassembled WGS sequence"/>
</dbReference>